<keyword evidence="2" id="KW-1185">Reference proteome</keyword>
<dbReference type="SUPFAM" id="SSF63737">
    <property type="entry name" value="Leukotriene A4 hydrolase N-terminal domain"/>
    <property type="match status" value="1"/>
</dbReference>
<organism evidence="1 2">
    <name type="scientific">Trachymyrmex septentrionalis</name>
    <dbReference type="NCBI Taxonomy" id="34720"/>
    <lineage>
        <taxon>Eukaryota</taxon>
        <taxon>Metazoa</taxon>
        <taxon>Ecdysozoa</taxon>
        <taxon>Arthropoda</taxon>
        <taxon>Hexapoda</taxon>
        <taxon>Insecta</taxon>
        <taxon>Pterygota</taxon>
        <taxon>Neoptera</taxon>
        <taxon>Endopterygota</taxon>
        <taxon>Hymenoptera</taxon>
        <taxon>Apocrita</taxon>
        <taxon>Aculeata</taxon>
        <taxon>Formicoidea</taxon>
        <taxon>Formicidae</taxon>
        <taxon>Myrmicinae</taxon>
        <taxon>Trachymyrmex</taxon>
    </lineage>
</organism>
<dbReference type="InterPro" id="IPR042097">
    <property type="entry name" value="Aminopeptidase_N-like_N_sf"/>
</dbReference>
<dbReference type="EMBL" id="LKEZ01003713">
    <property type="protein sequence ID" value="KYN50705.1"/>
    <property type="molecule type" value="Genomic_DNA"/>
</dbReference>
<name>A0A151K3M2_9HYME</name>
<dbReference type="Gene3D" id="2.60.40.1730">
    <property type="entry name" value="tricorn interacting facor f3 domain"/>
    <property type="match status" value="1"/>
</dbReference>
<gene>
    <name evidence="1" type="ORF">ALC56_00082</name>
</gene>
<evidence type="ECO:0000313" key="1">
    <source>
        <dbReference type="EMBL" id="KYN50705.1"/>
    </source>
</evidence>
<protein>
    <submittedName>
        <fullName evidence="1">Uncharacterized protein</fullName>
    </submittedName>
</protein>
<sequence>MPVHYTIMLEHILYQCNYKGDVDCNADTIDSKRDYSLFSFSGETRTIIHILQSTQYIRLHKLDLTLNDWKIILISDNGVTYVLKKLKYNYEENILEFPLSFILFPGLYTLKLEFEGHLIDNHEKSLYKNFAKENRVT</sequence>
<proteinExistence type="predicted"/>
<dbReference type="Proteomes" id="UP000078541">
    <property type="component" value="Unassembled WGS sequence"/>
</dbReference>
<reference evidence="1 2" key="1">
    <citation type="submission" date="2016-03" db="EMBL/GenBank/DDBJ databases">
        <title>Trachymyrmex septentrionalis WGS genome.</title>
        <authorList>
            <person name="Nygaard S."/>
            <person name="Hu H."/>
            <person name="Boomsma J."/>
            <person name="Zhang G."/>
        </authorList>
    </citation>
    <scope>NUCLEOTIDE SEQUENCE [LARGE SCALE GENOMIC DNA]</scope>
    <source>
        <strain evidence="1">Tsep2-gDNA-1</strain>
        <tissue evidence="1">Whole body</tissue>
    </source>
</reference>
<dbReference type="AlphaFoldDB" id="A0A151K3M2"/>
<evidence type="ECO:0000313" key="2">
    <source>
        <dbReference type="Proteomes" id="UP000078541"/>
    </source>
</evidence>
<comment type="caution">
    <text evidence="1">The sequence shown here is derived from an EMBL/GenBank/DDBJ whole genome shotgun (WGS) entry which is preliminary data.</text>
</comment>
<accession>A0A151K3M2</accession>